<protein>
    <submittedName>
        <fullName evidence="2">Uncharacterized protein</fullName>
    </submittedName>
</protein>
<organism evidence="2 3">
    <name type="scientific">Haematococcus lacustris</name>
    <name type="common">Green alga</name>
    <name type="synonym">Haematococcus pluvialis</name>
    <dbReference type="NCBI Taxonomy" id="44745"/>
    <lineage>
        <taxon>Eukaryota</taxon>
        <taxon>Viridiplantae</taxon>
        <taxon>Chlorophyta</taxon>
        <taxon>core chlorophytes</taxon>
        <taxon>Chlorophyceae</taxon>
        <taxon>CS clade</taxon>
        <taxon>Chlamydomonadales</taxon>
        <taxon>Haematococcaceae</taxon>
        <taxon>Haematococcus</taxon>
    </lineage>
</organism>
<dbReference type="EMBL" id="BLLF01001435">
    <property type="protein sequence ID" value="GFH19278.1"/>
    <property type="molecule type" value="Genomic_DNA"/>
</dbReference>
<evidence type="ECO:0000313" key="2">
    <source>
        <dbReference type="EMBL" id="GFH19278.1"/>
    </source>
</evidence>
<reference evidence="2 3" key="1">
    <citation type="submission" date="2020-02" db="EMBL/GenBank/DDBJ databases">
        <title>Draft genome sequence of Haematococcus lacustris strain NIES-144.</title>
        <authorList>
            <person name="Morimoto D."/>
            <person name="Nakagawa S."/>
            <person name="Yoshida T."/>
            <person name="Sawayama S."/>
        </authorList>
    </citation>
    <scope>NUCLEOTIDE SEQUENCE [LARGE SCALE GENOMIC DNA]</scope>
    <source>
        <strain evidence="2 3">NIES-144</strain>
    </source>
</reference>
<feature type="compositionally biased region" description="Polar residues" evidence="1">
    <location>
        <begin position="71"/>
        <end position="87"/>
    </location>
</feature>
<name>A0A699ZL61_HAELA</name>
<dbReference type="AlphaFoldDB" id="A0A699ZL61"/>
<comment type="caution">
    <text evidence="2">The sequence shown here is derived from an EMBL/GenBank/DDBJ whole genome shotgun (WGS) entry which is preliminary data.</text>
</comment>
<keyword evidence="3" id="KW-1185">Reference proteome</keyword>
<feature type="region of interest" description="Disordered" evidence="1">
    <location>
        <begin position="68"/>
        <end position="87"/>
    </location>
</feature>
<dbReference type="Proteomes" id="UP000485058">
    <property type="component" value="Unassembled WGS sequence"/>
</dbReference>
<sequence length="87" mass="8947">MASERGPSTPPPAKRTKAEQAAGPSQPAKGKGKAQGKADETKPEPQPGRGQAMVKVVGNHAMCHVPCAWEHSTQPLNTILSGPTSGP</sequence>
<accession>A0A699ZL61</accession>
<evidence type="ECO:0000313" key="3">
    <source>
        <dbReference type="Proteomes" id="UP000485058"/>
    </source>
</evidence>
<feature type="region of interest" description="Disordered" evidence="1">
    <location>
        <begin position="1"/>
        <end position="55"/>
    </location>
</feature>
<gene>
    <name evidence="2" type="ORF">HaLaN_16199</name>
</gene>
<evidence type="ECO:0000256" key="1">
    <source>
        <dbReference type="SAM" id="MobiDB-lite"/>
    </source>
</evidence>
<proteinExistence type="predicted"/>